<evidence type="ECO:0000256" key="1">
    <source>
        <dbReference type="ARBA" id="ARBA00023125"/>
    </source>
</evidence>
<reference evidence="4" key="1">
    <citation type="submission" date="2020-10" db="EMBL/GenBank/DDBJ databases">
        <authorList>
            <person name="Gilroy R."/>
        </authorList>
    </citation>
    <scope>NUCLEOTIDE SEQUENCE</scope>
    <source>
        <strain evidence="4">CHK187-14744</strain>
    </source>
</reference>
<reference evidence="4" key="2">
    <citation type="journal article" date="2021" name="PeerJ">
        <title>Extensive microbial diversity within the chicken gut microbiome revealed by metagenomics and culture.</title>
        <authorList>
            <person name="Gilroy R."/>
            <person name="Ravi A."/>
            <person name="Getino M."/>
            <person name="Pursley I."/>
            <person name="Horton D.L."/>
            <person name="Alikhan N.F."/>
            <person name="Baker D."/>
            <person name="Gharbi K."/>
            <person name="Hall N."/>
            <person name="Watson M."/>
            <person name="Adriaenssens E.M."/>
            <person name="Foster-Nyarko E."/>
            <person name="Jarju S."/>
            <person name="Secka A."/>
            <person name="Antonio M."/>
            <person name="Oren A."/>
            <person name="Chaudhuri R.R."/>
            <person name="La Ragione R."/>
            <person name="Hildebrand F."/>
            <person name="Pallen M.J."/>
        </authorList>
    </citation>
    <scope>NUCLEOTIDE SEQUENCE</scope>
    <source>
        <strain evidence="4">CHK187-14744</strain>
    </source>
</reference>
<dbReference type="InterPro" id="IPR041483">
    <property type="entry name" value="TetR_C_34"/>
</dbReference>
<name>A0A9D1HH79_9FIRM</name>
<feature type="domain" description="HTH tetR-type" evidence="3">
    <location>
        <begin position="12"/>
        <end position="72"/>
    </location>
</feature>
<dbReference type="PANTHER" id="PTHR30055:SF178">
    <property type="entry name" value="POSSIBLE TRANSCRIPTIONAL REGULATORY PROTEIN"/>
    <property type="match status" value="1"/>
</dbReference>
<dbReference type="Pfam" id="PF00440">
    <property type="entry name" value="TetR_N"/>
    <property type="match status" value="1"/>
</dbReference>
<dbReference type="GO" id="GO:0003700">
    <property type="term" value="F:DNA-binding transcription factor activity"/>
    <property type="evidence" value="ECO:0007669"/>
    <property type="project" value="TreeGrafter"/>
</dbReference>
<dbReference type="PROSITE" id="PS50977">
    <property type="entry name" value="HTH_TETR_2"/>
    <property type="match status" value="1"/>
</dbReference>
<proteinExistence type="predicted"/>
<dbReference type="EMBL" id="DVLT01000056">
    <property type="protein sequence ID" value="HIU03463.1"/>
    <property type="molecule type" value="Genomic_DNA"/>
</dbReference>
<gene>
    <name evidence="4" type="ORF">IAB63_09460</name>
</gene>
<dbReference type="SUPFAM" id="SSF46689">
    <property type="entry name" value="Homeodomain-like"/>
    <property type="match status" value="1"/>
</dbReference>
<dbReference type="Proteomes" id="UP000824164">
    <property type="component" value="Unassembled WGS sequence"/>
</dbReference>
<dbReference type="Gene3D" id="1.10.357.10">
    <property type="entry name" value="Tetracycline Repressor, domain 2"/>
    <property type="match status" value="1"/>
</dbReference>
<dbReference type="InterPro" id="IPR009057">
    <property type="entry name" value="Homeodomain-like_sf"/>
</dbReference>
<evidence type="ECO:0000256" key="2">
    <source>
        <dbReference type="PROSITE-ProRule" id="PRU00335"/>
    </source>
</evidence>
<protein>
    <submittedName>
        <fullName evidence="4">TetR/AcrR family transcriptional regulator</fullName>
    </submittedName>
</protein>
<organism evidence="4 5">
    <name type="scientific">Candidatus Onthocola gallistercoris</name>
    <dbReference type="NCBI Taxonomy" id="2840876"/>
    <lineage>
        <taxon>Bacteria</taxon>
        <taxon>Bacillati</taxon>
        <taxon>Bacillota</taxon>
        <taxon>Bacilli</taxon>
        <taxon>Candidatus Onthocola</taxon>
    </lineage>
</organism>
<dbReference type="AlphaFoldDB" id="A0A9D1HH79"/>
<dbReference type="InterPro" id="IPR001647">
    <property type="entry name" value="HTH_TetR"/>
</dbReference>
<sequence>MAKRAMTEEAKLMKANAILDQAAQLLLKTDYEKIKMTELAKSLGLSNGILYVYFKTKETLFLRLLWREYEKRLDYLISLTQHTRIRDFDDVSRLLLEELEYLVDQNPLYIKLEAMRSVIFEKKADIHVVGELKKLLFEKLSQWSADIEAKGILTKDELLDIFFKESAMIIGCSHISTACQNMEENVRSLGLHEFRRDFKKDVMDCMTCYLRGLKAEHDQTNRDNMQNVKESMYASG</sequence>
<feature type="DNA-binding region" description="H-T-H motif" evidence="2">
    <location>
        <begin position="35"/>
        <end position="54"/>
    </location>
</feature>
<dbReference type="InterPro" id="IPR050109">
    <property type="entry name" value="HTH-type_TetR-like_transc_reg"/>
</dbReference>
<evidence type="ECO:0000259" key="3">
    <source>
        <dbReference type="PROSITE" id="PS50977"/>
    </source>
</evidence>
<accession>A0A9D1HH79</accession>
<evidence type="ECO:0000313" key="4">
    <source>
        <dbReference type="EMBL" id="HIU03463.1"/>
    </source>
</evidence>
<dbReference type="PANTHER" id="PTHR30055">
    <property type="entry name" value="HTH-TYPE TRANSCRIPTIONAL REGULATOR RUTR"/>
    <property type="match status" value="1"/>
</dbReference>
<dbReference type="GO" id="GO:0000976">
    <property type="term" value="F:transcription cis-regulatory region binding"/>
    <property type="evidence" value="ECO:0007669"/>
    <property type="project" value="TreeGrafter"/>
</dbReference>
<keyword evidence="1 2" id="KW-0238">DNA-binding</keyword>
<dbReference type="Pfam" id="PF17929">
    <property type="entry name" value="TetR_C_34"/>
    <property type="match status" value="1"/>
</dbReference>
<comment type="caution">
    <text evidence="4">The sequence shown here is derived from an EMBL/GenBank/DDBJ whole genome shotgun (WGS) entry which is preliminary data.</text>
</comment>
<evidence type="ECO:0000313" key="5">
    <source>
        <dbReference type="Proteomes" id="UP000824164"/>
    </source>
</evidence>
<dbReference type="PRINTS" id="PR00455">
    <property type="entry name" value="HTHTETR"/>
</dbReference>